<dbReference type="RefSeq" id="WP_175195676.1">
    <property type="nucleotide sequence ID" value="NZ_CADIKL010000015.1"/>
</dbReference>
<name>A0A6J5G2X4_9BURK</name>
<dbReference type="EMBL" id="CADIKL010000015">
    <property type="protein sequence ID" value="CAB3791782.1"/>
    <property type="molecule type" value="Genomic_DNA"/>
</dbReference>
<reference evidence="2 3" key="1">
    <citation type="submission" date="2020-04" db="EMBL/GenBank/DDBJ databases">
        <authorList>
            <person name="De Canck E."/>
        </authorList>
    </citation>
    <scope>NUCLEOTIDE SEQUENCE [LARGE SCALE GENOMIC DNA]</scope>
    <source>
        <strain evidence="2 3">LMG 28688</strain>
    </source>
</reference>
<dbReference type="Proteomes" id="UP000494119">
    <property type="component" value="Unassembled WGS sequence"/>
</dbReference>
<dbReference type="GO" id="GO:0016757">
    <property type="term" value="F:glycosyltransferase activity"/>
    <property type="evidence" value="ECO:0007669"/>
    <property type="project" value="TreeGrafter"/>
</dbReference>
<feature type="compositionally biased region" description="Low complexity" evidence="1">
    <location>
        <begin position="375"/>
        <end position="393"/>
    </location>
</feature>
<dbReference type="PANTHER" id="PTHR12526">
    <property type="entry name" value="GLYCOSYLTRANSFERASE"/>
    <property type="match status" value="1"/>
</dbReference>
<dbReference type="AlphaFoldDB" id="A0A6J5G2X4"/>
<dbReference type="Pfam" id="PF13692">
    <property type="entry name" value="Glyco_trans_1_4"/>
    <property type="match status" value="1"/>
</dbReference>
<gene>
    <name evidence="2" type="ORF">LMG28688_03376</name>
</gene>
<accession>A0A6J5G2X4</accession>
<dbReference type="SUPFAM" id="SSF53756">
    <property type="entry name" value="UDP-Glycosyltransferase/glycogen phosphorylase"/>
    <property type="match status" value="1"/>
</dbReference>
<evidence type="ECO:0008006" key="4">
    <source>
        <dbReference type="Google" id="ProtNLM"/>
    </source>
</evidence>
<evidence type="ECO:0000256" key="1">
    <source>
        <dbReference type="SAM" id="MobiDB-lite"/>
    </source>
</evidence>
<evidence type="ECO:0000313" key="2">
    <source>
        <dbReference type="EMBL" id="CAB3791782.1"/>
    </source>
</evidence>
<keyword evidence="3" id="KW-1185">Reference proteome</keyword>
<sequence length="393" mass="43791">MSGTQVHVHLFYGADPRRYRKGENIGSLYGYHHAESEEFALNYAKDASEGAPVRLVRRALKAALGFDFIHAWRNRRAILDSDVIWTHTEQEHLAVAMVLLMHAKKGGARPLLLAQSVWLLDRWPGYGALRRALYQRLLKRADLLTTLASENAALCGDFFGRSARHVLYGLNTKDFPLRPPSHWKPNTPVRVAGIGNDRDRDWTTLVGALGNDARYQVRIATRRRMPASVRASNVEIVSVSGIQQQHALYEWADIIVVPLRPNTHASGITVMLEAAALGKPMIVTKVGALEDYFDEQAAFYVEPFNAEQLREAVNALVDDPKRALAQAREACEQLCTRDLTTENFARQHAQLTREMLRERDPRVARPAHAGARPVGQTAGQTAGQAANQTAGRV</sequence>
<protein>
    <recommendedName>
        <fullName evidence="4">Glycosyl transferase family 1 domain-containing protein</fullName>
    </recommendedName>
</protein>
<organism evidence="2 3">
    <name type="scientific">Paraburkholderia caffeinitolerans</name>
    <dbReference type="NCBI Taxonomy" id="1723730"/>
    <lineage>
        <taxon>Bacteria</taxon>
        <taxon>Pseudomonadati</taxon>
        <taxon>Pseudomonadota</taxon>
        <taxon>Betaproteobacteria</taxon>
        <taxon>Burkholderiales</taxon>
        <taxon>Burkholderiaceae</taxon>
        <taxon>Paraburkholderia</taxon>
    </lineage>
</organism>
<dbReference type="PANTHER" id="PTHR12526:SF590">
    <property type="entry name" value="ALPHA-MALTOSE-1-PHOSPHATE SYNTHASE"/>
    <property type="match status" value="1"/>
</dbReference>
<feature type="region of interest" description="Disordered" evidence="1">
    <location>
        <begin position="367"/>
        <end position="393"/>
    </location>
</feature>
<dbReference type="Gene3D" id="3.40.50.2000">
    <property type="entry name" value="Glycogen Phosphorylase B"/>
    <property type="match status" value="2"/>
</dbReference>
<evidence type="ECO:0000313" key="3">
    <source>
        <dbReference type="Proteomes" id="UP000494119"/>
    </source>
</evidence>
<proteinExistence type="predicted"/>